<evidence type="ECO:0000313" key="2">
    <source>
        <dbReference type="Proteomes" id="UP001595868"/>
    </source>
</evidence>
<organism evidence="1 2">
    <name type="scientific">Micromonospora zhanjiangensis</name>
    <dbReference type="NCBI Taxonomy" id="1522057"/>
    <lineage>
        <taxon>Bacteria</taxon>
        <taxon>Bacillati</taxon>
        <taxon>Actinomycetota</taxon>
        <taxon>Actinomycetes</taxon>
        <taxon>Micromonosporales</taxon>
        <taxon>Micromonosporaceae</taxon>
        <taxon>Micromonospora</taxon>
    </lineage>
</organism>
<evidence type="ECO:0000313" key="1">
    <source>
        <dbReference type="EMBL" id="MFC4108944.1"/>
    </source>
</evidence>
<dbReference type="RefSeq" id="WP_377549797.1">
    <property type="nucleotide sequence ID" value="NZ_JBHSBN010000019.1"/>
</dbReference>
<name>A0ABV8KSF2_9ACTN</name>
<dbReference type="InterPro" id="IPR021368">
    <property type="entry name" value="T7SS_EccE"/>
</dbReference>
<reference evidence="2" key="1">
    <citation type="journal article" date="2019" name="Int. J. Syst. Evol. Microbiol.">
        <title>The Global Catalogue of Microorganisms (GCM) 10K type strain sequencing project: providing services to taxonomists for standard genome sequencing and annotation.</title>
        <authorList>
            <consortium name="The Broad Institute Genomics Platform"/>
            <consortium name="The Broad Institute Genome Sequencing Center for Infectious Disease"/>
            <person name="Wu L."/>
            <person name="Ma J."/>
        </authorList>
    </citation>
    <scope>NUCLEOTIDE SEQUENCE [LARGE SCALE GENOMIC DNA]</scope>
    <source>
        <strain evidence="2">2902at01</strain>
    </source>
</reference>
<dbReference type="Proteomes" id="UP001595868">
    <property type="component" value="Unassembled WGS sequence"/>
</dbReference>
<sequence length="622" mass="64015">MTARLADGSPGSVPSGPVDVRPVVRPALSVPVARPVLGIRAGQVVVTQVAAALLVAALGRGLVALAAAAMVSTAALTVAWGRIRHRWLFEWLVIGARYATRRHALSPPAGADALLGLVAPGAEVVGHEVAGEAAALLRDRCGLTVVLEIGDPAALLADAAQPLPAPAGLLPAPGPDSPPTRVRLLLHGAPAPALSTGGGPAATSYRQLTDGRLLGRQRTLLAVTVLRAEGWAEADLRRALAGTVRKVCRRLGPVPARPLGDRAVLDVLAELAHHDAARPAVESWQQVTLGGLAQATFRLGRWPDLGTENGRRLVTRLLSLPASGITVSLGAGPWPAAGTTLVPAELTVRLAAPTPTLLGAAVQAMRRTLAADGARVRRLDGEHLAGLAGTLPLGTPVSGPGWSAAPALLPTDALATLELPSGAAGLMLGANRHGAAVLARLFRPEATRVMLIGGMRPAQVLALRAMALGAQVVVQTARPQHWEPFVRAVSLPGQTVPVVPPGRPLGGTGSPLRPLLLVLDVGPVAAADQRAGSGWCATLVVRDELTELDTDALSRADLVILQPLRPDEATLAGTALGLGDSADWLTRIRSGMVGLVNRRVLRWALLSATPIESQLVGSPNRG</sequence>
<keyword evidence="2" id="KW-1185">Reference proteome</keyword>
<dbReference type="EMBL" id="JBHSBN010000019">
    <property type="protein sequence ID" value="MFC4108944.1"/>
    <property type="molecule type" value="Genomic_DNA"/>
</dbReference>
<dbReference type="NCBIfam" id="TIGR03923">
    <property type="entry name" value="T7SS_EccE"/>
    <property type="match status" value="1"/>
</dbReference>
<accession>A0ABV8KSF2</accession>
<gene>
    <name evidence="1" type="primary">eccE</name>
    <name evidence="1" type="ORF">ACFOX0_23815</name>
</gene>
<comment type="caution">
    <text evidence="1">The sequence shown here is derived from an EMBL/GenBank/DDBJ whole genome shotgun (WGS) entry which is preliminary data.</text>
</comment>
<proteinExistence type="predicted"/>
<protein>
    <submittedName>
        <fullName evidence="1">Type VII secretion protein EccE</fullName>
    </submittedName>
</protein>